<evidence type="ECO:0000313" key="3">
    <source>
        <dbReference type="Proteomes" id="UP000054047"/>
    </source>
</evidence>
<dbReference type="InterPro" id="IPR012961">
    <property type="entry name" value="Ski2/MTR4_C"/>
</dbReference>
<name>A0A0C2CP01_9BILA</name>
<dbReference type="OrthoDB" id="64767at2759"/>
<protein>
    <submittedName>
        <fullName evidence="2">DSHCT domain protein</fullName>
    </submittedName>
</protein>
<evidence type="ECO:0000313" key="2">
    <source>
        <dbReference type="EMBL" id="KIH58428.1"/>
    </source>
</evidence>
<feature type="domain" description="ATP-dependent RNA helicase Ski2/MTR4 C-terminal" evidence="1">
    <location>
        <begin position="9"/>
        <end position="83"/>
    </location>
</feature>
<reference evidence="2 3" key="1">
    <citation type="submission" date="2013-12" db="EMBL/GenBank/DDBJ databases">
        <title>Draft genome of the parsitic nematode Ancylostoma duodenale.</title>
        <authorList>
            <person name="Mitreva M."/>
        </authorList>
    </citation>
    <scope>NUCLEOTIDE SEQUENCE [LARGE SCALE GENOMIC DNA]</scope>
    <source>
        <strain evidence="2 3">Zhejiang</strain>
    </source>
</reference>
<accession>A0A0C2CP01</accession>
<gene>
    <name evidence="2" type="ORF">ANCDUO_11366</name>
</gene>
<dbReference type="SMART" id="SM01142">
    <property type="entry name" value="DSHCT"/>
    <property type="match status" value="1"/>
</dbReference>
<proteinExistence type="predicted"/>
<dbReference type="Proteomes" id="UP000054047">
    <property type="component" value="Unassembled WGS sequence"/>
</dbReference>
<evidence type="ECO:0000259" key="1">
    <source>
        <dbReference type="SMART" id="SM01142"/>
    </source>
</evidence>
<organism evidence="2 3">
    <name type="scientific">Ancylostoma duodenale</name>
    <dbReference type="NCBI Taxonomy" id="51022"/>
    <lineage>
        <taxon>Eukaryota</taxon>
        <taxon>Metazoa</taxon>
        <taxon>Ecdysozoa</taxon>
        <taxon>Nematoda</taxon>
        <taxon>Chromadorea</taxon>
        <taxon>Rhabditida</taxon>
        <taxon>Rhabditina</taxon>
        <taxon>Rhabditomorpha</taxon>
        <taxon>Strongyloidea</taxon>
        <taxon>Ancylostomatidae</taxon>
        <taxon>Ancylostomatinae</taxon>
        <taxon>Ancylostoma</taxon>
    </lineage>
</organism>
<dbReference type="Gene3D" id="1.10.3380.30">
    <property type="match status" value="1"/>
</dbReference>
<dbReference type="Pfam" id="PF08148">
    <property type="entry name" value="DSHCT"/>
    <property type="match status" value="1"/>
</dbReference>
<sequence>MEFCAVVVTNELVETTMTTIRFQEYARRIAKLSIECKLDIIEDKYVESFNPGMMDVVFQWVNGSSFAEVVKNTDIFEEICRSLKE</sequence>
<keyword evidence="3" id="KW-1185">Reference proteome</keyword>
<dbReference type="AlphaFoldDB" id="A0A0C2CP01"/>
<dbReference type="EMBL" id="KN733133">
    <property type="protein sequence ID" value="KIH58428.1"/>
    <property type="molecule type" value="Genomic_DNA"/>
</dbReference>